<dbReference type="EC" id="2.6.1.62" evidence="9"/>
<dbReference type="NCBIfam" id="NF005940">
    <property type="entry name" value="PRK07986.1"/>
    <property type="match status" value="1"/>
</dbReference>
<evidence type="ECO:0000256" key="9">
    <source>
        <dbReference type="HAMAP-Rule" id="MF_00834"/>
    </source>
</evidence>
<sequence>MSPQTPTEQQLQFDQEHIWHPYTSMTSPLPVYPVVSASGVRLTLADGRELIDGMASWWSAIHGYNHPVLNQAITEQLSRMSHVMFGGITHQPAIELAETLISITADNLQHVFFADSGSVGVEVALKMAIQYWHAQDKTSKSKMLTVRNGYHGDTFGAMAVTDPEGSMHSLYKDILPKHFFADAPNCWRNDNREIAHNATQLHKVLEQHHDEIAAIILEPIVQGAGGMRIYCPEYLQAVRAYCDEYDVLLILDEIATGFGRTGKLFGYEHADIQADILVVGKALTGGYMTLAATLCSSKVAHGISQNQGVLMHGPTFMANPLACSVANANLALLLNADWQSNIQRIEHMLRKKLSVCGTLPMVKDVRVIGAIGIIEMQHPVDMESIQREFVNAGIWVRPFGKLVYMMPPYIISDNDLTTLCTSIIKVITQQSPS</sequence>
<dbReference type="InterPro" id="IPR015422">
    <property type="entry name" value="PyrdxlP-dep_Trfase_small"/>
</dbReference>
<dbReference type="PANTHER" id="PTHR42684">
    <property type="entry name" value="ADENOSYLMETHIONINE-8-AMINO-7-OXONONANOATE AMINOTRANSFERASE"/>
    <property type="match status" value="1"/>
</dbReference>
<evidence type="ECO:0000256" key="4">
    <source>
        <dbReference type="ARBA" id="ARBA00022679"/>
    </source>
</evidence>
<dbReference type="PANTHER" id="PTHR42684:SF17">
    <property type="entry name" value="ADENOSYLMETHIONINE-8-AMINO-7-OXONONANOATE AMINOTRANSFERASE"/>
    <property type="match status" value="1"/>
</dbReference>
<dbReference type="InterPro" id="IPR049704">
    <property type="entry name" value="Aminotrans_3_PPA_site"/>
</dbReference>
<feature type="binding site" evidence="9">
    <location>
        <position position="281"/>
    </location>
    <ligand>
        <name>substrate</name>
    </ligand>
</feature>
<dbReference type="UniPathway" id="UPA00078">
    <property type="reaction ID" value="UER00160"/>
</dbReference>
<feature type="binding site" evidence="9">
    <location>
        <position position="252"/>
    </location>
    <ligand>
        <name>pyridoxal 5'-phosphate</name>
        <dbReference type="ChEBI" id="CHEBI:597326"/>
    </ligand>
</feature>
<dbReference type="GO" id="GO:0004015">
    <property type="term" value="F:adenosylmethionine-8-amino-7-oxononanoate transaminase activity"/>
    <property type="evidence" value="ECO:0007669"/>
    <property type="project" value="UniProtKB-UniRule"/>
</dbReference>
<evidence type="ECO:0000313" key="10">
    <source>
        <dbReference type="EMBL" id="CAA6811236.1"/>
    </source>
</evidence>
<protein>
    <recommendedName>
        <fullName evidence="9">Adenosylmethionine-8-amino-7-oxononanoate aminotransferase</fullName>
        <ecNumber evidence="9">2.6.1.62</ecNumber>
    </recommendedName>
    <alternativeName>
        <fullName evidence="9">7,8-diamino-pelargonic acid aminotransferase</fullName>
        <shortName evidence="9">DAPA AT</shortName>
        <shortName evidence="9">DAPA aminotransferase</shortName>
    </alternativeName>
    <alternativeName>
        <fullName evidence="9">7,8-diaminononanoate synthase</fullName>
        <shortName evidence="9">DANS</shortName>
    </alternativeName>
    <alternativeName>
        <fullName evidence="9">Diaminopelargonic acid synthase</fullName>
    </alternativeName>
</protein>
<dbReference type="HAMAP" id="MF_00834">
    <property type="entry name" value="BioA"/>
    <property type="match status" value="1"/>
</dbReference>
<comment type="function">
    <text evidence="9">Catalyzes the transfer of the alpha-amino group from S-adenosyl-L-methionine (SAM) to 7-keto-8-aminopelargonic acid (KAPA) to form 7,8-diaminopelargonic acid (DAPA). It is the only aminotransferase known to utilize SAM as an amino donor.</text>
</comment>
<feature type="binding site" evidence="9">
    <location>
        <begin position="117"/>
        <end position="118"/>
    </location>
    <ligand>
        <name>pyridoxal 5'-phosphate</name>
        <dbReference type="ChEBI" id="CHEBI:597326"/>
    </ligand>
</feature>
<keyword evidence="9" id="KW-0963">Cytoplasm</keyword>
<dbReference type="AlphaFoldDB" id="A0A6S6T8K2"/>
<dbReference type="InterPro" id="IPR015424">
    <property type="entry name" value="PyrdxlP-dep_Trfase"/>
</dbReference>
<organism evidence="10">
    <name type="scientific">uncultured Thiotrichaceae bacterium</name>
    <dbReference type="NCBI Taxonomy" id="298394"/>
    <lineage>
        <taxon>Bacteria</taxon>
        <taxon>Pseudomonadati</taxon>
        <taxon>Pseudomonadota</taxon>
        <taxon>Gammaproteobacteria</taxon>
        <taxon>Thiotrichales</taxon>
        <taxon>Thiotrichaceae</taxon>
        <taxon>environmental samples</taxon>
    </lineage>
</organism>
<name>A0A6S6T8K2_9GAMM</name>
<dbReference type="GO" id="GO:0030170">
    <property type="term" value="F:pyridoxal phosphate binding"/>
    <property type="evidence" value="ECO:0007669"/>
    <property type="project" value="UniProtKB-UniRule"/>
</dbReference>
<comment type="subunit">
    <text evidence="9">Homodimer.</text>
</comment>
<keyword evidence="4 9" id="KW-0808">Transferase</keyword>
<feature type="binding site" evidence="9">
    <location>
        <begin position="314"/>
        <end position="315"/>
    </location>
    <ligand>
        <name>pyridoxal 5'-phosphate</name>
        <dbReference type="ChEBI" id="CHEBI:597326"/>
    </ligand>
</feature>
<dbReference type="SUPFAM" id="SSF53383">
    <property type="entry name" value="PLP-dependent transferases"/>
    <property type="match status" value="1"/>
</dbReference>
<keyword evidence="7 9" id="KW-0663">Pyridoxal phosphate</keyword>
<dbReference type="NCBIfam" id="TIGR00508">
    <property type="entry name" value="bioA"/>
    <property type="match status" value="1"/>
</dbReference>
<feature type="binding site" evidence="9">
    <location>
        <position position="397"/>
    </location>
    <ligand>
        <name>substrate</name>
    </ligand>
</feature>
<evidence type="ECO:0000256" key="1">
    <source>
        <dbReference type="ARBA" id="ARBA00001933"/>
    </source>
</evidence>
<evidence type="ECO:0000256" key="5">
    <source>
        <dbReference type="ARBA" id="ARBA00022691"/>
    </source>
</evidence>
<evidence type="ECO:0000256" key="2">
    <source>
        <dbReference type="ARBA" id="ARBA00005063"/>
    </source>
</evidence>
<dbReference type="GO" id="GO:0005737">
    <property type="term" value="C:cytoplasm"/>
    <property type="evidence" value="ECO:0007669"/>
    <property type="project" value="UniProtKB-SubCell"/>
</dbReference>
<dbReference type="InterPro" id="IPR015421">
    <property type="entry name" value="PyrdxlP-dep_Trfase_major"/>
</dbReference>
<feature type="modified residue" description="N6-(pyridoxal phosphate)lysine" evidence="9">
    <location>
        <position position="281"/>
    </location>
</feature>
<keyword evidence="5 9" id="KW-0949">S-adenosyl-L-methionine</keyword>
<dbReference type="PROSITE" id="PS00600">
    <property type="entry name" value="AA_TRANSFER_CLASS_3"/>
    <property type="match status" value="1"/>
</dbReference>
<dbReference type="CDD" id="cd00610">
    <property type="entry name" value="OAT_like"/>
    <property type="match status" value="1"/>
</dbReference>
<comment type="catalytic activity">
    <reaction evidence="8 9">
        <text>(8S)-8-amino-7-oxononanoate + S-adenosyl-L-methionine = S-adenosyl-4-methylsulfanyl-2-oxobutanoate + (7R,8S)-7,8-diammoniononanoate</text>
        <dbReference type="Rhea" id="RHEA:16861"/>
        <dbReference type="ChEBI" id="CHEBI:16490"/>
        <dbReference type="ChEBI" id="CHEBI:59789"/>
        <dbReference type="ChEBI" id="CHEBI:149468"/>
        <dbReference type="ChEBI" id="CHEBI:149469"/>
        <dbReference type="EC" id="2.6.1.62"/>
    </reaction>
</comment>
<feature type="binding site" evidence="9">
    <location>
        <position position="313"/>
    </location>
    <ligand>
        <name>substrate</name>
    </ligand>
</feature>
<dbReference type="FunFam" id="3.40.640.10:FF:000041">
    <property type="entry name" value="Adenosylmethionine-8-amino-7-oxononanoate aminotransferase"/>
    <property type="match status" value="1"/>
</dbReference>
<gene>
    <name evidence="9" type="primary">bioA</name>
    <name evidence="10" type="ORF">HELGO_WM14055</name>
</gene>
<feature type="site" description="Participates in the substrate recognition with KAPA and in a stacking interaction with the adenine ring of SAM" evidence="9">
    <location>
        <position position="22"/>
    </location>
</feature>
<reference evidence="10" key="1">
    <citation type="submission" date="2020-01" db="EMBL/GenBank/DDBJ databases">
        <authorList>
            <person name="Meier V. D."/>
            <person name="Meier V D."/>
        </authorList>
    </citation>
    <scope>NUCLEOTIDE SEQUENCE</scope>
    <source>
        <strain evidence="10">HLG_WM_MAG_07</strain>
    </source>
</reference>
<proteinExistence type="inferred from homology"/>
<dbReference type="InterPro" id="IPR005815">
    <property type="entry name" value="BioA"/>
</dbReference>
<accession>A0A6S6T8K2</accession>
<comment type="cofactor">
    <cofactor evidence="1 9">
        <name>pyridoxal 5'-phosphate</name>
        <dbReference type="ChEBI" id="CHEBI:597326"/>
    </cofactor>
</comment>
<feature type="binding site" evidence="9">
    <location>
        <position position="57"/>
    </location>
    <ligand>
        <name>substrate</name>
    </ligand>
</feature>
<evidence type="ECO:0000256" key="6">
    <source>
        <dbReference type="ARBA" id="ARBA00022756"/>
    </source>
</evidence>
<evidence type="ECO:0000256" key="8">
    <source>
        <dbReference type="ARBA" id="ARBA00048449"/>
    </source>
</evidence>
<feature type="binding site" evidence="9">
    <location>
        <position position="150"/>
    </location>
    <ligand>
        <name>substrate</name>
    </ligand>
</feature>
<comment type="subcellular location">
    <subcellularLocation>
        <location evidence="9">Cytoplasm</location>
    </subcellularLocation>
</comment>
<dbReference type="GO" id="GO:0009102">
    <property type="term" value="P:biotin biosynthetic process"/>
    <property type="evidence" value="ECO:0007669"/>
    <property type="project" value="UniProtKB-UniRule"/>
</dbReference>
<evidence type="ECO:0000256" key="3">
    <source>
        <dbReference type="ARBA" id="ARBA00022576"/>
    </source>
</evidence>
<dbReference type="EMBL" id="CACVAY010000049">
    <property type="protein sequence ID" value="CAA6811236.1"/>
    <property type="molecule type" value="Genomic_DNA"/>
</dbReference>
<evidence type="ECO:0000256" key="7">
    <source>
        <dbReference type="ARBA" id="ARBA00022898"/>
    </source>
</evidence>
<dbReference type="InterPro" id="IPR005814">
    <property type="entry name" value="Aminotrans_3"/>
</dbReference>
<keyword evidence="3 9" id="KW-0032">Aminotransferase</keyword>
<dbReference type="Gene3D" id="3.90.1150.10">
    <property type="entry name" value="Aspartate Aminotransferase, domain 1"/>
    <property type="match status" value="1"/>
</dbReference>
<comment type="similarity">
    <text evidence="9">Belongs to the class-III pyridoxal-phosphate-dependent aminotransferase family. BioA subfamily.</text>
</comment>
<dbReference type="NCBIfam" id="NF004624">
    <property type="entry name" value="PRK05964.1"/>
    <property type="match status" value="1"/>
</dbReference>
<dbReference type="Gene3D" id="3.40.640.10">
    <property type="entry name" value="Type I PLP-dependent aspartate aminotransferase-like (Major domain)"/>
    <property type="match status" value="1"/>
</dbReference>
<dbReference type="Pfam" id="PF00202">
    <property type="entry name" value="Aminotran_3"/>
    <property type="match status" value="1"/>
</dbReference>
<comment type="pathway">
    <text evidence="2 9">Cofactor biosynthesis; biotin biosynthesis; 7,8-diaminononanoate from 8-amino-7-oxononanoate (SAM route): step 1/1.</text>
</comment>
<keyword evidence="6 9" id="KW-0093">Biotin biosynthesis</keyword>